<protein>
    <submittedName>
        <fullName evidence="10">Amino acid permease domain protein</fullName>
    </submittedName>
</protein>
<evidence type="ECO:0000313" key="10">
    <source>
        <dbReference type="EMBL" id="EGV00975.1"/>
    </source>
</evidence>
<dbReference type="EMBL" id="AFUU01000004">
    <property type="protein sequence ID" value="EGV00975.1"/>
    <property type="molecule type" value="Genomic_DNA"/>
</dbReference>
<dbReference type="AlphaFoldDB" id="F9Q4B3"/>
<proteinExistence type="predicted"/>
<dbReference type="InterPro" id="IPR004841">
    <property type="entry name" value="AA-permease/SLC12A_dom"/>
</dbReference>
<keyword evidence="3" id="KW-1003">Cell membrane</keyword>
<evidence type="ECO:0000256" key="3">
    <source>
        <dbReference type="ARBA" id="ARBA00022475"/>
    </source>
</evidence>
<dbReference type="PATRIC" id="fig|1035190.4.peg.1589"/>
<feature type="transmembrane region" description="Helical" evidence="8">
    <location>
        <begin position="38"/>
        <end position="61"/>
    </location>
</feature>
<evidence type="ECO:0000256" key="2">
    <source>
        <dbReference type="ARBA" id="ARBA00022448"/>
    </source>
</evidence>
<name>F9Q4B3_STROR</name>
<evidence type="ECO:0000256" key="8">
    <source>
        <dbReference type="SAM" id="Phobius"/>
    </source>
</evidence>
<feature type="transmembrane region" description="Helical" evidence="8">
    <location>
        <begin position="81"/>
        <end position="108"/>
    </location>
</feature>
<keyword evidence="5" id="KW-0029">Amino-acid transport</keyword>
<evidence type="ECO:0000256" key="6">
    <source>
        <dbReference type="ARBA" id="ARBA00022989"/>
    </source>
</evidence>
<dbReference type="Gene3D" id="1.20.1740.10">
    <property type="entry name" value="Amino acid/polyamine transporter I"/>
    <property type="match status" value="1"/>
</dbReference>
<dbReference type="PANTHER" id="PTHR43495:SF2">
    <property type="entry name" value="D-SERINE_D-ALANINE_GLYCINE TRANSPORTER"/>
    <property type="match status" value="1"/>
</dbReference>
<feature type="domain" description="Amino acid permease/ SLC12A" evidence="9">
    <location>
        <begin position="9"/>
        <end position="124"/>
    </location>
</feature>
<dbReference type="GO" id="GO:0055085">
    <property type="term" value="P:transmembrane transport"/>
    <property type="evidence" value="ECO:0007669"/>
    <property type="project" value="InterPro"/>
</dbReference>
<dbReference type="PANTHER" id="PTHR43495">
    <property type="entry name" value="GABA PERMEASE"/>
    <property type="match status" value="1"/>
</dbReference>
<comment type="caution">
    <text evidence="10">The sequence shown here is derived from an EMBL/GenBank/DDBJ whole genome shotgun (WGS) entry which is preliminary data.</text>
</comment>
<keyword evidence="4 8" id="KW-0812">Transmembrane</keyword>
<keyword evidence="6 8" id="KW-1133">Transmembrane helix</keyword>
<comment type="subcellular location">
    <subcellularLocation>
        <location evidence="1">Cell membrane</location>
        <topology evidence="1">Multi-pass membrane protein</topology>
    </subcellularLocation>
</comment>
<keyword evidence="2" id="KW-0813">Transport</keyword>
<dbReference type="GO" id="GO:0006865">
    <property type="term" value="P:amino acid transport"/>
    <property type="evidence" value="ECO:0007669"/>
    <property type="project" value="UniProtKB-KW"/>
</dbReference>
<dbReference type="Proteomes" id="UP000005621">
    <property type="component" value="Unassembled WGS sequence"/>
</dbReference>
<evidence type="ECO:0000256" key="5">
    <source>
        <dbReference type="ARBA" id="ARBA00022970"/>
    </source>
</evidence>
<reference evidence="10 11" key="1">
    <citation type="submission" date="2011-07" db="EMBL/GenBank/DDBJ databases">
        <authorList>
            <person name="Harkins D.M."/>
            <person name="Madupu R."/>
            <person name="Durkin A.S."/>
            <person name="Torralba M."/>
            <person name="Methe B."/>
            <person name="Sutton G.G."/>
            <person name="Nelson K.E."/>
        </authorList>
    </citation>
    <scope>NUCLEOTIDE SEQUENCE [LARGE SCALE GENOMIC DNA]</scope>
    <source>
        <strain evidence="10 11">SK313</strain>
    </source>
</reference>
<evidence type="ECO:0000256" key="1">
    <source>
        <dbReference type="ARBA" id="ARBA00004651"/>
    </source>
</evidence>
<sequence>MERGLTNRHVQVMAIAGTIGTGLFLGAGRSISLTGPSIILIYMITGAFMFLMMRAVGEMLYQDPEQHTFINFITRHLGKGWGYFSVWSYWLSVVFIGMAEITAISHYVQFWFPSWPSWLIQIVF</sequence>
<organism evidence="10 11">
    <name type="scientific">Streptococcus oralis SK313</name>
    <dbReference type="NCBI Taxonomy" id="1035190"/>
    <lineage>
        <taxon>Bacteria</taxon>
        <taxon>Bacillati</taxon>
        <taxon>Bacillota</taxon>
        <taxon>Bacilli</taxon>
        <taxon>Lactobacillales</taxon>
        <taxon>Streptococcaceae</taxon>
        <taxon>Streptococcus</taxon>
    </lineage>
</organism>
<gene>
    <name evidence="10" type="ORF">HMPREF9950_0455</name>
</gene>
<evidence type="ECO:0000313" key="11">
    <source>
        <dbReference type="Proteomes" id="UP000005621"/>
    </source>
</evidence>
<dbReference type="Pfam" id="PF00324">
    <property type="entry name" value="AA_permease"/>
    <property type="match status" value="1"/>
</dbReference>
<accession>F9Q4B3</accession>
<dbReference type="InterPro" id="IPR004840">
    <property type="entry name" value="Amino_acid_permease_CS"/>
</dbReference>
<dbReference type="PROSITE" id="PS00218">
    <property type="entry name" value="AMINO_ACID_PERMEASE_1"/>
    <property type="match status" value="1"/>
</dbReference>
<dbReference type="GO" id="GO:0005886">
    <property type="term" value="C:plasma membrane"/>
    <property type="evidence" value="ECO:0007669"/>
    <property type="project" value="UniProtKB-SubCell"/>
</dbReference>
<feature type="transmembrane region" description="Helical" evidence="8">
    <location>
        <begin position="12"/>
        <end position="32"/>
    </location>
</feature>
<evidence type="ECO:0000256" key="7">
    <source>
        <dbReference type="ARBA" id="ARBA00023136"/>
    </source>
</evidence>
<keyword evidence="7 8" id="KW-0472">Membrane</keyword>
<evidence type="ECO:0000259" key="9">
    <source>
        <dbReference type="Pfam" id="PF00324"/>
    </source>
</evidence>
<evidence type="ECO:0000256" key="4">
    <source>
        <dbReference type="ARBA" id="ARBA00022692"/>
    </source>
</evidence>